<dbReference type="SUPFAM" id="SSF54637">
    <property type="entry name" value="Thioesterase/thiol ester dehydrase-isomerase"/>
    <property type="match status" value="1"/>
</dbReference>
<dbReference type="Gene3D" id="3.10.129.10">
    <property type="entry name" value="Hotdog Thioesterase"/>
    <property type="match status" value="1"/>
</dbReference>
<dbReference type="InterPro" id="IPR002539">
    <property type="entry name" value="MaoC-like_dom"/>
</dbReference>
<evidence type="ECO:0000313" key="2">
    <source>
        <dbReference type="EMBL" id="MXQ14296.1"/>
    </source>
</evidence>
<organism evidence="2 3">
    <name type="scientific">Microvirga makkahensis</name>
    <dbReference type="NCBI Taxonomy" id="1128670"/>
    <lineage>
        <taxon>Bacteria</taxon>
        <taxon>Pseudomonadati</taxon>
        <taxon>Pseudomonadota</taxon>
        <taxon>Alphaproteobacteria</taxon>
        <taxon>Hyphomicrobiales</taxon>
        <taxon>Methylobacteriaceae</taxon>
        <taxon>Microvirga</taxon>
    </lineage>
</organism>
<gene>
    <name evidence="2" type="ORF">GR328_23145</name>
</gene>
<reference evidence="2 3" key="1">
    <citation type="submission" date="2019-12" db="EMBL/GenBank/DDBJ databases">
        <authorList>
            <person name="Yuan C.-G."/>
        </authorList>
    </citation>
    <scope>NUCLEOTIDE SEQUENCE [LARGE SCALE GENOMIC DNA]</scope>
    <source>
        <strain evidence="2 3">KCTC 23863</strain>
    </source>
</reference>
<name>A0A7X3MW54_9HYPH</name>
<dbReference type="InterPro" id="IPR029069">
    <property type="entry name" value="HotDog_dom_sf"/>
</dbReference>
<dbReference type="PANTHER" id="PTHR42993">
    <property type="entry name" value="MAOC-LIKE DEHYDRATASE DOMAIN-CONTAINING PROTEIN"/>
    <property type="match status" value="1"/>
</dbReference>
<dbReference type="CDD" id="cd03450">
    <property type="entry name" value="NodN"/>
    <property type="match status" value="1"/>
</dbReference>
<feature type="domain" description="MaoC-like" evidence="1">
    <location>
        <begin position="17"/>
        <end position="132"/>
    </location>
</feature>
<keyword evidence="3" id="KW-1185">Reference proteome</keyword>
<reference evidence="2 3" key="2">
    <citation type="submission" date="2020-01" db="EMBL/GenBank/DDBJ databases">
        <title>Microvirga sp. nov., an arsenate reduction bacterium isolated from Tibet hotspring sediments.</title>
        <authorList>
            <person name="Xian W.-D."/>
            <person name="Li W.-J."/>
        </authorList>
    </citation>
    <scope>NUCLEOTIDE SEQUENCE [LARGE SCALE GENOMIC DNA]</scope>
    <source>
        <strain evidence="2 3">KCTC 23863</strain>
    </source>
</reference>
<comment type="caution">
    <text evidence="2">The sequence shown here is derived from an EMBL/GenBank/DDBJ whole genome shotgun (WGS) entry which is preliminary data.</text>
</comment>
<dbReference type="OrthoDB" id="9801735at2"/>
<dbReference type="Proteomes" id="UP000436483">
    <property type="component" value="Unassembled WGS sequence"/>
</dbReference>
<dbReference type="Pfam" id="PF01575">
    <property type="entry name" value="MaoC_dehydratas"/>
    <property type="match status" value="1"/>
</dbReference>
<evidence type="ECO:0000313" key="3">
    <source>
        <dbReference type="Proteomes" id="UP000436483"/>
    </source>
</evidence>
<dbReference type="EMBL" id="WURB01000030">
    <property type="protein sequence ID" value="MXQ14296.1"/>
    <property type="molecule type" value="Genomic_DNA"/>
</dbReference>
<dbReference type="RefSeq" id="WP_160888025.1">
    <property type="nucleotide sequence ID" value="NZ_WURB01000030.1"/>
</dbReference>
<evidence type="ECO:0000259" key="1">
    <source>
        <dbReference type="Pfam" id="PF01575"/>
    </source>
</evidence>
<dbReference type="PANTHER" id="PTHR42993:SF1">
    <property type="entry name" value="MAOC-LIKE DEHYDRATASE DOMAIN-CONTAINING PROTEIN"/>
    <property type="match status" value="1"/>
</dbReference>
<accession>A0A7X3MW54</accession>
<protein>
    <submittedName>
        <fullName evidence="2">MaoC family dehydratase</fullName>
    </submittedName>
</protein>
<dbReference type="InterPro" id="IPR039375">
    <property type="entry name" value="NodN-like"/>
</dbReference>
<dbReference type="AlphaFoldDB" id="A0A7X3MW54"/>
<sequence>MSVIQVQVLHPDRLPALIGQEIGVSPWRSISQEQIDRFAEATDDHQFIHVDPERARNTIFGGTIAHGFLTLSLLPSLAEDALPDLEGKTIGVNYGLDKVRFISPVHNGARIRGRFVLDEVSRRAGNEIRLRHTVTVDIEDNDKPALVAQWITLSIF</sequence>
<proteinExistence type="predicted"/>